<sequence length="445" mass="48671">MEVTIVGAGLVGCLLACFLARRGHHVTLYERRPDPREQGPDRGRSINLAMSERGIDALRRLGLDGKVLDAALPMAGRVMHAQDGALTFQPYSADRTQAINSIGRAALNRELLDVASALPGVEVRFGHRLTGLDERTGRLEFEHGEVADGARVVIGADGAFSAVRARLQQLPGVSFSQDYLDYGYKELSIPAKDGEFALDPGALHIWPRGRSMMIALPNRDRSFTCTLFWPHETLAALDTPQRISAYFGEHYSDAVELMPGLAADFRANPVGHLVTMRCSPWHVTTEAATVGLVGDAAHAIVPFYGQGANCGFEDCVELDRCLDETGDDFPAALELFERRRADTDVIARLALDNFVEMRDRVGSRVFLAGKRVEHTLERALPGYVSRYELVSFSTTPYSQAERRIARQRRAVAAAAAGAALLALGFAARHGRRGRRSGRPGHENGR</sequence>
<proteinExistence type="inferred from homology"/>
<comment type="similarity">
    <text evidence="9">Belongs to the aromatic-ring hydroxylase family. KMO subfamily.</text>
</comment>
<keyword evidence="7 9" id="KW-0503">Monooxygenase</keyword>
<reference evidence="13" key="1">
    <citation type="journal article" date="2019" name="Int. J. Syst. Evol. Microbiol.">
        <title>The Global Catalogue of Microorganisms (GCM) 10K type strain sequencing project: providing services to taxonomists for standard genome sequencing and annotation.</title>
        <authorList>
            <consortium name="The Broad Institute Genomics Platform"/>
            <consortium name="The Broad Institute Genome Sequencing Center for Infectious Disease"/>
            <person name="Wu L."/>
            <person name="Ma J."/>
        </authorList>
    </citation>
    <scope>NUCLEOTIDE SEQUENCE [LARGE SCALE GENOMIC DNA]</scope>
    <source>
        <strain evidence="13">JCM 16904</strain>
    </source>
</reference>
<comment type="catalytic activity">
    <reaction evidence="8 9">
        <text>L-kynurenine + NADPH + O2 + H(+) = 3-hydroxy-L-kynurenine + NADP(+) + H2O</text>
        <dbReference type="Rhea" id="RHEA:20545"/>
        <dbReference type="ChEBI" id="CHEBI:15377"/>
        <dbReference type="ChEBI" id="CHEBI:15378"/>
        <dbReference type="ChEBI" id="CHEBI:15379"/>
        <dbReference type="ChEBI" id="CHEBI:57783"/>
        <dbReference type="ChEBI" id="CHEBI:57959"/>
        <dbReference type="ChEBI" id="CHEBI:58125"/>
        <dbReference type="ChEBI" id="CHEBI:58349"/>
        <dbReference type="EC" id="1.14.13.9"/>
    </reaction>
</comment>
<dbReference type="InterPro" id="IPR002938">
    <property type="entry name" value="FAD-bd"/>
</dbReference>
<dbReference type="RefSeq" id="WP_344889535.1">
    <property type="nucleotide sequence ID" value="NZ_BAAAZP010000156.1"/>
</dbReference>
<keyword evidence="6 9" id="KW-0560">Oxidoreductase</keyword>
<evidence type="ECO:0000256" key="5">
    <source>
        <dbReference type="ARBA" id="ARBA00022857"/>
    </source>
</evidence>
<dbReference type="InterPro" id="IPR027545">
    <property type="entry name" value="Kynurenine_monooxygenase"/>
</dbReference>
<dbReference type="PRINTS" id="PR00420">
    <property type="entry name" value="RNGMNOXGNASE"/>
</dbReference>
<dbReference type="PANTHER" id="PTHR46028">
    <property type="entry name" value="KYNURENINE 3-MONOOXYGENASE"/>
    <property type="match status" value="1"/>
</dbReference>
<keyword evidence="3 9" id="KW-0662">Pyridine nucleotide biosynthesis</keyword>
<feature type="domain" description="FAD-binding" evidence="11">
    <location>
        <begin position="2"/>
        <end position="322"/>
    </location>
</feature>
<protein>
    <recommendedName>
        <fullName evidence="9">Kynurenine 3-monooxygenase</fullName>
        <ecNumber evidence="9">1.14.13.9</ecNumber>
    </recommendedName>
    <alternativeName>
        <fullName evidence="9">Kynurenine 3-hydroxylase</fullName>
    </alternativeName>
</protein>
<dbReference type="Gene3D" id="3.50.50.60">
    <property type="entry name" value="FAD/NAD(P)-binding domain"/>
    <property type="match status" value="1"/>
</dbReference>
<dbReference type="SUPFAM" id="SSF51905">
    <property type="entry name" value="FAD/NAD(P)-binding domain"/>
    <property type="match status" value="1"/>
</dbReference>
<keyword evidence="10" id="KW-1133">Transmembrane helix</keyword>
<evidence type="ECO:0000256" key="7">
    <source>
        <dbReference type="ARBA" id="ARBA00023033"/>
    </source>
</evidence>
<evidence type="ECO:0000256" key="1">
    <source>
        <dbReference type="ARBA" id="ARBA00001974"/>
    </source>
</evidence>
<dbReference type="EMBL" id="BAAAZP010000156">
    <property type="protein sequence ID" value="GAA3699014.1"/>
    <property type="molecule type" value="Genomic_DNA"/>
</dbReference>
<dbReference type="InterPro" id="IPR036188">
    <property type="entry name" value="FAD/NAD-bd_sf"/>
</dbReference>
<evidence type="ECO:0000256" key="10">
    <source>
        <dbReference type="SAM" id="Phobius"/>
    </source>
</evidence>
<accession>A0ABP7D080</accession>
<name>A0ABP7D080_9ACTN</name>
<evidence type="ECO:0000259" key="11">
    <source>
        <dbReference type="Pfam" id="PF01494"/>
    </source>
</evidence>
<evidence type="ECO:0000256" key="6">
    <source>
        <dbReference type="ARBA" id="ARBA00023002"/>
    </source>
</evidence>
<dbReference type="PANTHER" id="PTHR46028:SF2">
    <property type="entry name" value="KYNURENINE 3-MONOOXYGENASE"/>
    <property type="match status" value="1"/>
</dbReference>
<evidence type="ECO:0000256" key="3">
    <source>
        <dbReference type="ARBA" id="ARBA00022642"/>
    </source>
</evidence>
<evidence type="ECO:0000313" key="13">
    <source>
        <dbReference type="Proteomes" id="UP001500902"/>
    </source>
</evidence>
<keyword evidence="2 9" id="KW-0285">Flavoprotein</keyword>
<comment type="cofactor">
    <cofactor evidence="1 9">
        <name>FAD</name>
        <dbReference type="ChEBI" id="CHEBI:57692"/>
    </cofactor>
</comment>
<dbReference type="HAMAP" id="MF_01971">
    <property type="entry name" value="Kynurenine_monooxygenase"/>
    <property type="match status" value="1"/>
</dbReference>
<comment type="caution">
    <text evidence="12">The sequence shown here is derived from an EMBL/GenBank/DDBJ whole genome shotgun (WGS) entry which is preliminary data.</text>
</comment>
<evidence type="ECO:0000256" key="9">
    <source>
        <dbReference type="HAMAP-Rule" id="MF_01971"/>
    </source>
</evidence>
<keyword evidence="13" id="KW-1185">Reference proteome</keyword>
<evidence type="ECO:0000256" key="2">
    <source>
        <dbReference type="ARBA" id="ARBA00022630"/>
    </source>
</evidence>
<dbReference type="Pfam" id="PF01494">
    <property type="entry name" value="FAD_binding_3"/>
    <property type="match status" value="1"/>
</dbReference>
<feature type="transmembrane region" description="Helical" evidence="10">
    <location>
        <begin position="410"/>
        <end position="427"/>
    </location>
</feature>
<evidence type="ECO:0000313" key="12">
    <source>
        <dbReference type="EMBL" id="GAA3699014.1"/>
    </source>
</evidence>
<comment type="function">
    <text evidence="9">Catalyzes the hydroxylation of L-kynurenine (L-Kyn) to form 3-hydroxy-L-kynurenine (L-3OHKyn). Required for synthesis of quinolinic acid.</text>
</comment>
<comment type="pathway">
    <text evidence="9">Cofactor biosynthesis; NAD(+) biosynthesis; quinolinate from L-kynurenine: step 1/3.</text>
</comment>
<keyword evidence="5 9" id="KW-0521">NADP</keyword>
<keyword evidence="10" id="KW-0472">Membrane</keyword>
<evidence type="ECO:0000256" key="4">
    <source>
        <dbReference type="ARBA" id="ARBA00022827"/>
    </source>
</evidence>
<organism evidence="12 13">
    <name type="scientific">Nonomuraea antimicrobica</name>
    <dbReference type="NCBI Taxonomy" id="561173"/>
    <lineage>
        <taxon>Bacteria</taxon>
        <taxon>Bacillati</taxon>
        <taxon>Actinomycetota</taxon>
        <taxon>Actinomycetes</taxon>
        <taxon>Streptosporangiales</taxon>
        <taxon>Streptosporangiaceae</taxon>
        <taxon>Nonomuraea</taxon>
    </lineage>
</organism>
<dbReference type="Proteomes" id="UP001500902">
    <property type="component" value="Unassembled WGS sequence"/>
</dbReference>
<keyword evidence="10" id="KW-0812">Transmembrane</keyword>
<evidence type="ECO:0000256" key="8">
    <source>
        <dbReference type="ARBA" id="ARBA00047818"/>
    </source>
</evidence>
<gene>
    <name evidence="9" type="primary">kmo</name>
    <name evidence="12" type="ORF">GCM10022224_076210</name>
</gene>
<keyword evidence="4 9" id="KW-0274">FAD</keyword>
<dbReference type="EC" id="1.14.13.9" evidence="9"/>